<proteinExistence type="predicted"/>
<dbReference type="EMBL" id="SRYA01000010">
    <property type="protein sequence ID" value="TGY97141.1"/>
    <property type="molecule type" value="Genomic_DNA"/>
</dbReference>
<name>A0AC61RZB9_9FIRM</name>
<protein>
    <submittedName>
        <fullName evidence="1">Uncharacterized protein</fullName>
    </submittedName>
</protein>
<evidence type="ECO:0000313" key="1">
    <source>
        <dbReference type="EMBL" id="TGY97141.1"/>
    </source>
</evidence>
<organism evidence="1 2">
    <name type="scientific">Petralouisia muris</name>
    <dbReference type="NCBI Taxonomy" id="3032872"/>
    <lineage>
        <taxon>Bacteria</taxon>
        <taxon>Bacillati</taxon>
        <taxon>Bacillota</taxon>
        <taxon>Clostridia</taxon>
        <taxon>Lachnospirales</taxon>
        <taxon>Lachnospiraceae</taxon>
        <taxon>Petralouisia</taxon>
    </lineage>
</organism>
<gene>
    <name evidence="1" type="ORF">E5329_06765</name>
</gene>
<sequence length="182" mass="21136">MKVQKKVLFLAIFLILSVSLYACKEDNPSLSQEDIEMVNPEKEDGENTQEDFTEKEDKGEDSQKQLAGDTPEFLENYFEFGTYSKKIRIPNADNMEYVSITEGNRMEIPECNVLSVLLNTLYNEIVLYEGAPEEIKDFFEEIQKLEFQKEKEYVDTLPLDADCVFEADNIMVKRNVPSNFKR</sequence>
<keyword evidence="2" id="KW-1185">Reference proteome</keyword>
<comment type="caution">
    <text evidence="1">The sequence shown here is derived from an EMBL/GenBank/DDBJ whole genome shotgun (WGS) entry which is preliminary data.</text>
</comment>
<dbReference type="Proteomes" id="UP000304953">
    <property type="component" value="Unassembled WGS sequence"/>
</dbReference>
<reference evidence="1" key="1">
    <citation type="submission" date="2019-04" db="EMBL/GenBank/DDBJ databases">
        <title>Microbes associate with the intestines of laboratory mice.</title>
        <authorList>
            <person name="Navarre W."/>
            <person name="Wong E."/>
            <person name="Huang K."/>
            <person name="Tropini C."/>
            <person name="Ng K."/>
            <person name="Yu B."/>
        </authorList>
    </citation>
    <scope>NUCLEOTIDE SEQUENCE</scope>
    <source>
        <strain evidence="1">NM01_1-7b</strain>
    </source>
</reference>
<accession>A0AC61RZB9</accession>
<evidence type="ECO:0000313" key="2">
    <source>
        <dbReference type="Proteomes" id="UP000304953"/>
    </source>
</evidence>